<evidence type="ECO:0000313" key="10">
    <source>
        <dbReference type="EMBL" id="TVZ03186.1"/>
    </source>
</evidence>
<evidence type="ECO:0000256" key="7">
    <source>
        <dbReference type="HAMAP-Rule" id="MF_00038"/>
    </source>
</evidence>
<keyword evidence="7" id="KW-0132">Cell division</keyword>
<feature type="binding site" evidence="9">
    <location>
        <position position="254"/>
    </location>
    <ligand>
        <name>Mg(2+)</name>
        <dbReference type="ChEBI" id="CHEBI:18420"/>
    </ligand>
</feature>
<dbReference type="GO" id="GO:0005886">
    <property type="term" value="C:plasma membrane"/>
    <property type="evidence" value="ECO:0007669"/>
    <property type="project" value="UniProtKB-SubCell"/>
</dbReference>
<feature type="transmembrane region" description="Helical" evidence="7">
    <location>
        <begin position="52"/>
        <end position="71"/>
    </location>
</feature>
<dbReference type="Pfam" id="PF00953">
    <property type="entry name" value="Glycos_transf_4"/>
    <property type="match status" value="1"/>
</dbReference>
<dbReference type="PROSITE" id="PS01348">
    <property type="entry name" value="MRAY_2"/>
    <property type="match status" value="1"/>
</dbReference>
<proteinExistence type="inferred from homology"/>
<comment type="caution">
    <text evidence="10">The sequence shown here is derived from an EMBL/GenBank/DDBJ whole genome shotgun (WGS) entry which is preliminary data.</text>
</comment>
<protein>
    <recommendedName>
        <fullName evidence="7 8">Phospho-N-acetylmuramoyl-pentapeptide-transferase</fullName>
        <ecNumber evidence="7 8">2.7.8.13</ecNumber>
    </recommendedName>
    <alternativeName>
        <fullName evidence="7">UDP-MurNAc-pentapeptide phosphotransferase</fullName>
    </alternativeName>
</protein>
<evidence type="ECO:0000256" key="1">
    <source>
        <dbReference type="ARBA" id="ARBA00004141"/>
    </source>
</evidence>
<feature type="transmembrane region" description="Helical" evidence="7">
    <location>
        <begin position="184"/>
        <end position="204"/>
    </location>
</feature>
<keyword evidence="4 7" id="KW-0812">Transmembrane</keyword>
<dbReference type="AlphaFoldDB" id="A0A6P2BY96"/>
<dbReference type="EC" id="2.7.8.13" evidence="7 8"/>
<dbReference type="HAMAP" id="MF_00038">
    <property type="entry name" value="MraY"/>
    <property type="match status" value="1"/>
</dbReference>
<keyword evidence="7" id="KW-0131">Cell cycle</keyword>
<keyword evidence="7" id="KW-0133">Cell shape</keyword>
<dbReference type="OrthoDB" id="9805475at2"/>
<evidence type="ECO:0000256" key="2">
    <source>
        <dbReference type="ARBA" id="ARBA00005583"/>
    </source>
</evidence>
<dbReference type="PANTHER" id="PTHR22926:SF5">
    <property type="entry name" value="PHOSPHO-N-ACETYLMURAMOYL-PENTAPEPTIDE-TRANSFERASE HOMOLOG"/>
    <property type="match status" value="1"/>
</dbReference>
<comment type="pathway">
    <text evidence="7">Cell wall biogenesis; peptidoglycan biosynthesis.</text>
</comment>
<keyword evidence="7 9" id="KW-0479">Metal-binding</keyword>
<evidence type="ECO:0000256" key="8">
    <source>
        <dbReference type="NCBIfam" id="TIGR00445"/>
    </source>
</evidence>
<dbReference type="Proteomes" id="UP000460272">
    <property type="component" value="Unassembled WGS sequence"/>
</dbReference>
<dbReference type="PANTHER" id="PTHR22926">
    <property type="entry name" value="PHOSPHO-N-ACETYLMURAMOYL-PENTAPEPTIDE-TRANSFERASE"/>
    <property type="match status" value="1"/>
</dbReference>
<evidence type="ECO:0000256" key="6">
    <source>
        <dbReference type="ARBA" id="ARBA00023136"/>
    </source>
</evidence>
<dbReference type="GO" id="GO:0008360">
    <property type="term" value="P:regulation of cell shape"/>
    <property type="evidence" value="ECO:0007669"/>
    <property type="project" value="UniProtKB-KW"/>
</dbReference>
<dbReference type="RefSeq" id="WP_145855709.1">
    <property type="nucleotide sequence ID" value="NZ_RPFW01000004.1"/>
</dbReference>
<comment type="function">
    <text evidence="7">Catalyzes the initial step of the lipid cycle reactions in the biosynthesis of the cell wall peptidoglycan: transfers peptidoglycan precursor phospho-MurNAc-pentapeptide from UDP-MurNAc-pentapeptide onto the lipid carrier undecaprenyl phosphate, yielding undecaprenyl-pyrophosphoryl-MurNAc-pentapeptide, known as lipid I.</text>
</comment>
<dbReference type="EMBL" id="RPFW01000004">
    <property type="protein sequence ID" value="TVZ03186.1"/>
    <property type="molecule type" value="Genomic_DNA"/>
</dbReference>
<dbReference type="GO" id="GO:0046872">
    <property type="term" value="F:metal ion binding"/>
    <property type="evidence" value="ECO:0007669"/>
    <property type="project" value="UniProtKB-KW"/>
</dbReference>
<dbReference type="PROSITE" id="PS01347">
    <property type="entry name" value="MRAY_1"/>
    <property type="match status" value="1"/>
</dbReference>
<evidence type="ECO:0000313" key="11">
    <source>
        <dbReference type="Proteomes" id="UP000460272"/>
    </source>
</evidence>
<feature type="transmembrane region" description="Helical" evidence="7">
    <location>
        <begin position="224"/>
        <end position="243"/>
    </location>
</feature>
<evidence type="ECO:0000256" key="3">
    <source>
        <dbReference type="ARBA" id="ARBA00022679"/>
    </source>
</evidence>
<dbReference type="InterPro" id="IPR000715">
    <property type="entry name" value="Glycosyl_transferase_4"/>
</dbReference>
<feature type="transmembrane region" description="Helical" evidence="7">
    <location>
        <begin position="77"/>
        <end position="96"/>
    </location>
</feature>
<evidence type="ECO:0000256" key="9">
    <source>
        <dbReference type="PIRSR" id="PIRSR600715-1"/>
    </source>
</evidence>
<dbReference type="GO" id="GO:0071555">
    <property type="term" value="P:cell wall organization"/>
    <property type="evidence" value="ECO:0007669"/>
    <property type="project" value="UniProtKB-KW"/>
</dbReference>
<dbReference type="GO" id="GO:0008963">
    <property type="term" value="F:phospho-N-acetylmuramoyl-pentapeptide-transferase activity"/>
    <property type="evidence" value="ECO:0007669"/>
    <property type="project" value="UniProtKB-UniRule"/>
</dbReference>
<keyword evidence="7" id="KW-0961">Cell wall biogenesis/degradation</keyword>
<keyword evidence="3 7" id="KW-0808">Transferase</keyword>
<organism evidence="10 11">
    <name type="scientific">Trebonia kvetii</name>
    <dbReference type="NCBI Taxonomy" id="2480626"/>
    <lineage>
        <taxon>Bacteria</taxon>
        <taxon>Bacillati</taxon>
        <taxon>Actinomycetota</taxon>
        <taxon>Actinomycetes</taxon>
        <taxon>Streptosporangiales</taxon>
        <taxon>Treboniaceae</taxon>
        <taxon>Trebonia</taxon>
    </lineage>
</organism>
<dbReference type="GO" id="GO:0009252">
    <property type="term" value="P:peptidoglycan biosynthetic process"/>
    <property type="evidence" value="ECO:0007669"/>
    <property type="project" value="UniProtKB-UniRule"/>
</dbReference>
<dbReference type="Pfam" id="PF10555">
    <property type="entry name" value="MraY_sig1"/>
    <property type="match status" value="1"/>
</dbReference>
<accession>A0A6P2BY96</accession>
<dbReference type="InterPro" id="IPR018480">
    <property type="entry name" value="PNAcMuramoyl-5peptid_Trfase_CS"/>
</dbReference>
<comment type="cofactor">
    <cofactor evidence="7 9">
        <name>Mg(2+)</name>
        <dbReference type="ChEBI" id="CHEBI:18420"/>
    </cofactor>
</comment>
<reference evidence="10 11" key="1">
    <citation type="submission" date="2018-11" db="EMBL/GenBank/DDBJ databases">
        <title>Trebonia kvetii gen.nov., sp.nov., a novel acidophilic actinobacterium, and proposal of the new actinobacterial family Treboniaceae fam. nov.</title>
        <authorList>
            <person name="Rapoport D."/>
            <person name="Sagova-Mareckova M."/>
            <person name="Sedlacek I."/>
            <person name="Provaznik J."/>
            <person name="Kralova S."/>
            <person name="Pavlinic D."/>
            <person name="Benes V."/>
            <person name="Kopecky J."/>
        </authorList>
    </citation>
    <scope>NUCLEOTIDE SEQUENCE [LARGE SCALE GENOMIC DNA]</scope>
    <source>
        <strain evidence="10 11">15Tr583</strain>
    </source>
</reference>
<gene>
    <name evidence="7" type="primary">mraY</name>
    <name evidence="10" type="ORF">EAS64_22365</name>
</gene>
<keyword evidence="6 7" id="KW-0472">Membrane</keyword>
<name>A0A6P2BY96_9ACTN</name>
<keyword evidence="11" id="KW-1185">Reference proteome</keyword>
<keyword evidence="5 7" id="KW-1133">Transmembrane helix</keyword>
<keyword evidence="7 9" id="KW-0460">Magnesium</keyword>
<comment type="similarity">
    <text evidence="2 7">Belongs to the glycosyltransferase 4 family. MraY subfamily.</text>
</comment>
<comment type="subcellular location">
    <subcellularLocation>
        <location evidence="7">Cell membrane</location>
        <topology evidence="7">Multi-pass membrane protein</topology>
    </subcellularLocation>
    <subcellularLocation>
        <location evidence="1">Membrane</location>
        <topology evidence="1">Multi-pass membrane protein</topology>
    </subcellularLocation>
</comment>
<feature type="transmembrane region" description="Helical" evidence="7">
    <location>
        <begin position="250"/>
        <end position="270"/>
    </location>
</feature>
<evidence type="ECO:0000256" key="5">
    <source>
        <dbReference type="ARBA" id="ARBA00022989"/>
    </source>
</evidence>
<keyword evidence="7" id="KW-0573">Peptidoglycan synthesis</keyword>
<sequence>MKTILLSGAISMIVALLGTRPTINVLRKRKLGQQIRDDGPQAHLGKSGTPTMGGIVIIIASLLGYAAGHWLTGDPMTASGILVLFLMTGLGFVGFLDDFIKLFMRRSLGLRSGAKLLGQALVGAIFAVLALHFPDGYDLTPASAHLSFLADFGISLGAILFVIWVIIMVTATSNGVNLTDGLDGLASGASIMVLAAYVIIGNWQLRNDCTTALAPNCYDVRDPLDAAVVAAVVMGACFGFLWWNAPPAKIFMGDTGSLALGGALAGLAIVTRTDLLLLLLGGLFVIITMSVVIQVGSYKLRRKRVFKMAPLQHHFELVGWAETTIVVRFWLIAAMFVALGLGIFYVGWFPK</sequence>
<keyword evidence="7" id="KW-1003">Cell membrane</keyword>
<dbReference type="InterPro" id="IPR003524">
    <property type="entry name" value="PNAcMuramoyl-5peptid_Trfase"/>
</dbReference>
<comment type="catalytic activity">
    <reaction evidence="7">
        <text>UDP-N-acetyl-alpha-D-muramoyl-L-alanyl-gamma-D-glutamyl-meso-2,6-diaminopimeloyl-D-alanyl-D-alanine + di-trans,octa-cis-undecaprenyl phosphate = di-trans,octa-cis-undecaprenyl diphospho-N-acetyl-alpha-D-muramoyl-L-alanyl-D-glutamyl-meso-2,6-diaminopimeloyl-D-alanyl-D-alanine + UMP</text>
        <dbReference type="Rhea" id="RHEA:28386"/>
        <dbReference type="ChEBI" id="CHEBI:57865"/>
        <dbReference type="ChEBI" id="CHEBI:60392"/>
        <dbReference type="ChEBI" id="CHEBI:61386"/>
        <dbReference type="ChEBI" id="CHEBI:61387"/>
        <dbReference type="EC" id="2.7.8.13"/>
    </reaction>
</comment>
<feature type="binding site" evidence="9">
    <location>
        <position position="177"/>
    </location>
    <ligand>
        <name>Mg(2+)</name>
        <dbReference type="ChEBI" id="CHEBI:18420"/>
    </ligand>
</feature>
<feature type="transmembrane region" description="Helical" evidence="7">
    <location>
        <begin position="116"/>
        <end position="133"/>
    </location>
</feature>
<feature type="transmembrane region" description="Helical" evidence="7">
    <location>
        <begin position="329"/>
        <end position="348"/>
    </location>
</feature>
<feature type="transmembrane region" description="Helical" evidence="7">
    <location>
        <begin position="276"/>
        <end position="298"/>
    </location>
</feature>
<feature type="transmembrane region" description="Helical" evidence="7">
    <location>
        <begin position="153"/>
        <end position="172"/>
    </location>
</feature>
<dbReference type="UniPathway" id="UPA00219"/>
<feature type="transmembrane region" description="Helical" evidence="7">
    <location>
        <begin position="6"/>
        <end position="26"/>
    </location>
</feature>
<dbReference type="NCBIfam" id="TIGR00445">
    <property type="entry name" value="mraY"/>
    <property type="match status" value="1"/>
</dbReference>
<evidence type="ECO:0000256" key="4">
    <source>
        <dbReference type="ARBA" id="ARBA00022692"/>
    </source>
</evidence>
<dbReference type="CDD" id="cd06852">
    <property type="entry name" value="GT_MraY"/>
    <property type="match status" value="1"/>
</dbReference>
<dbReference type="GO" id="GO:0051301">
    <property type="term" value="P:cell division"/>
    <property type="evidence" value="ECO:0007669"/>
    <property type="project" value="UniProtKB-KW"/>
</dbReference>